<organism evidence="2 3">
    <name type="scientific">Cyclocybe aegerita</name>
    <name type="common">Black poplar mushroom</name>
    <name type="synonym">Agrocybe aegerita</name>
    <dbReference type="NCBI Taxonomy" id="1973307"/>
    <lineage>
        <taxon>Eukaryota</taxon>
        <taxon>Fungi</taxon>
        <taxon>Dikarya</taxon>
        <taxon>Basidiomycota</taxon>
        <taxon>Agaricomycotina</taxon>
        <taxon>Agaricomycetes</taxon>
        <taxon>Agaricomycetidae</taxon>
        <taxon>Agaricales</taxon>
        <taxon>Agaricineae</taxon>
        <taxon>Bolbitiaceae</taxon>
        <taxon>Cyclocybe</taxon>
    </lineage>
</organism>
<keyword evidence="3" id="KW-1185">Reference proteome</keyword>
<dbReference type="InterPro" id="IPR003812">
    <property type="entry name" value="Fido"/>
</dbReference>
<gene>
    <name evidence="2" type="ORF">AAE3_LOCUS2647</name>
</gene>
<evidence type="ECO:0000313" key="2">
    <source>
        <dbReference type="EMBL" id="CAA7260474.1"/>
    </source>
</evidence>
<name>A0A8S0W327_CYCAE</name>
<accession>A0A8S0W327</accession>
<dbReference type="PROSITE" id="PS51459">
    <property type="entry name" value="FIDO"/>
    <property type="match status" value="1"/>
</dbReference>
<reference evidence="2 3" key="1">
    <citation type="submission" date="2020-01" db="EMBL/GenBank/DDBJ databases">
        <authorList>
            <person name="Gupta K D."/>
        </authorList>
    </citation>
    <scope>NUCLEOTIDE SEQUENCE [LARGE SCALE GENOMIC DNA]</scope>
</reference>
<dbReference type="Gene3D" id="1.10.3290.10">
    <property type="entry name" value="Fido-like domain"/>
    <property type="match status" value="1"/>
</dbReference>
<dbReference type="InterPro" id="IPR036597">
    <property type="entry name" value="Fido-like_dom_sf"/>
</dbReference>
<dbReference type="EMBL" id="CACVBS010000029">
    <property type="protein sequence ID" value="CAA7260474.1"/>
    <property type="molecule type" value="Genomic_DNA"/>
</dbReference>
<comment type="caution">
    <text evidence="2">The sequence shown here is derived from an EMBL/GenBank/DDBJ whole genome shotgun (WGS) entry which is preliminary data.</text>
</comment>
<evidence type="ECO:0000259" key="1">
    <source>
        <dbReference type="PROSITE" id="PS51459"/>
    </source>
</evidence>
<dbReference type="OrthoDB" id="439046at2759"/>
<protein>
    <recommendedName>
        <fullName evidence="1">Fido domain-containing protein</fullName>
    </recommendedName>
</protein>
<sequence length="364" mass="41212">MVSIERFRVQRSFKPGEISKIDSLCHQLQGDCQHNQLAQQERWNAGKIWLGWKSAGDSTLPSEKTEYTSLRDWWRQTTQDQERLKRTFRAFILYTHRSDGVYRLHPQTIVDAIRLGPVAATFRRINPNGQVSFPQTIELIYRNAIAAFQMVCDQAKSGKALTRDCLCEVHRVATKTKHSIQTPRRDRLPCPNFWVSFYPSGVTRTQSERNLYQMTELGKIQYCPFQDVDNELDCILKKFNESLNSDPLLVAAWMYTQMMSIAPFEGANEEIARFVASVPLLRVGLPPFIVCDDSQMDAAIDASRVSGDCRPVKDILLNGLQHACEMIDHLAPVFSLPGDSEIVFANAGTVSAEDIVPGALDIEL</sequence>
<proteinExistence type="predicted"/>
<dbReference type="Proteomes" id="UP000467700">
    <property type="component" value="Unassembled WGS sequence"/>
</dbReference>
<dbReference type="AlphaFoldDB" id="A0A8S0W327"/>
<evidence type="ECO:0000313" key="3">
    <source>
        <dbReference type="Proteomes" id="UP000467700"/>
    </source>
</evidence>
<dbReference type="SUPFAM" id="SSF140931">
    <property type="entry name" value="Fic-like"/>
    <property type="match status" value="1"/>
</dbReference>
<feature type="domain" description="Fido" evidence="1">
    <location>
        <begin position="161"/>
        <end position="318"/>
    </location>
</feature>